<dbReference type="NCBIfam" id="TIGR01695">
    <property type="entry name" value="murJ_mviN"/>
    <property type="match status" value="1"/>
</dbReference>
<evidence type="ECO:0000256" key="7">
    <source>
        <dbReference type="ARBA" id="ARBA00023136"/>
    </source>
</evidence>
<feature type="transmembrane region" description="Helical" evidence="8">
    <location>
        <begin position="446"/>
        <end position="467"/>
    </location>
</feature>
<comment type="similarity">
    <text evidence="8 9">Belongs to the MurJ/MviN family.</text>
</comment>
<feature type="transmembrane region" description="Helical" evidence="8">
    <location>
        <begin position="99"/>
        <end position="119"/>
    </location>
</feature>
<comment type="pathway">
    <text evidence="8">Cell wall biogenesis; peptidoglycan biosynthesis.</text>
</comment>
<keyword evidence="7 8" id="KW-0472">Membrane</keyword>
<evidence type="ECO:0000256" key="8">
    <source>
        <dbReference type="HAMAP-Rule" id="MF_02078"/>
    </source>
</evidence>
<dbReference type="HAMAP" id="MF_02078">
    <property type="entry name" value="MurJ_MviN"/>
    <property type="match status" value="1"/>
</dbReference>
<protein>
    <recommendedName>
        <fullName evidence="8">Probable lipid II flippase MurJ</fullName>
    </recommendedName>
</protein>
<evidence type="ECO:0000256" key="6">
    <source>
        <dbReference type="ARBA" id="ARBA00022989"/>
    </source>
</evidence>
<dbReference type="Proteomes" id="UP000177907">
    <property type="component" value="Unassembled WGS sequence"/>
</dbReference>
<dbReference type="Pfam" id="PF03023">
    <property type="entry name" value="MurJ"/>
    <property type="match status" value="1"/>
</dbReference>
<evidence type="ECO:0000256" key="5">
    <source>
        <dbReference type="ARBA" id="ARBA00022984"/>
    </source>
</evidence>
<dbReference type="EMBL" id="MFQZ01000002">
    <property type="protein sequence ID" value="OGH88473.1"/>
    <property type="molecule type" value="Genomic_DNA"/>
</dbReference>
<keyword evidence="5 8" id="KW-0573">Peptidoglycan synthesis</keyword>
<feature type="transmembrane region" description="Helical" evidence="8">
    <location>
        <begin position="139"/>
        <end position="158"/>
    </location>
</feature>
<evidence type="ECO:0000256" key="1">
    <source>
        <dbReference type="ARBA" id="ARBA00004651"/>
    </source>
</evidence>
<feature type="transmembrane region" description="Helical" evidence="8">
    <location>
        <begin position="319"/>
        <end position="338"/>
    </location>
</feature>
<dbReference type="GO" id="GO:0034204">
    <property type="term" value="P:lipid translocation"/>
    <property type="evidence" value="ECO:0007669"/>
    <property type="project" value="TreeGrafter"/>
</dbReference>
<evidence type="ECO:0000256" key="9">
    <source>
        <dbReference type="PIRNR" id="PIRNR002869"/>
    </source>
</evidence>
<keyword evidence="8 9" id="KW-0813">Transport</keyword>
<comment type="caution">
    <text evidence="10">The sequence shown here is derived from an EMBL/GenBank/DDBJ whole genome shotgun (WGS) entry which is preliminary data.</text>
</comment>
<feature type="transmembrane region" description="Helical" evidence="8">
    <location>
        <begin position="12"/>
        <end position="32"/>
    </location>
</feature>
<comment type="function">
    <text evidence="8 9">Involved in peptidoglycan biosynthesis. Transports lipid-linked peptidoglycan precursors from the inner to the outer leaflet of the cytoplasmic membrane.</text>
</comment>
<feature type="transmembrane region" description="Helical" evidence="8">
    <location>
        <begin position="279"/>
        <end position="298"/>
    </location>
</feature>
<dbReference type="InterPro" id="IPR004268">
    <property type="entry name" value="MurJ"/>
</dbReference>
<keyword evidence="4 8" id="KW-0133">Cell shape</keyword>
<reference evidence="10 11" key="1">
    <citation type="journal article" date="2016" name="Nat. Commun.">
        <title>Thousands of microbial genomes shed light on interconnected biogeochemical processes in an aquifer system.</title>
        <authorList>
            <person name="Anantharaman K."/>
            <person name="Brown C.T."/>
            <person name="Hug L.A."/>
            <person name="Sharon I."/>
            <person name="Castelle C.J."/>
            <person name="Probst A.J."/>
            <person name="Thomas B.C."/>
            <person name="Singh A."/>
            <person name="Wilkins M.J."/>
            <person name="Karaoz U."/>
            <person name="Brodie E.L."/>
            <person name="Williams K.H."/>
            <person name="Hubbard S.S."/>
            <person name="Banfield J.F."/>
        </authorList>
    </citation>
    <scope>NUCLEOTIDE SEQUENCE [LARGE SCALE GENOMIC DNA]</scope>
</reference>
<gene>
    <name evidence="8" type="primary">murJ</name>
    <name evidence="10" type="ORF">A3J93_04385</name>
</gene>
<proteinExistence type="inferred from homology"/>
<organism evidence="10 11">
    <name type="scientific">Candidatus Magasanikbacteria bacterium RIFOXYC2_FULL_42_28</name>
    <dbReference type="NCBI Taxonomy" id="1798704"/>
    <lineage>
        <taxon>Bacteria</taxon>
        <taxon>Candidatus Magasanikiibacteriota</taxon>
    </lineage>
</organism>
<dbReference type="GO" id="GO:0005886">
    <property type="term" value="C:plasma membrane"/>
    <property type="evidence" value="ECO:0007669"/>
    <property type="project" value="UniProtKB-SubCell"/>
</dbReference>
<dbReference type="CDD" id="cd13123">
    <property type="entry name" value="MATE_MurJ_like"/>
    <property type="match status" value="1"/>
</dbReference>
<feature type="transmembrane region" description="Helical" evidence="8">
    <location>
        <begin position="358"/>
        <end position="376"/>
    </location>
</feature>
<dbReference type="GO" id="GO:0071555">
    <property type="term" value="P:cell wall organization"/>
    <property type="evidence" value="ECO:0007669"/>
    <property type="project" value="UniProtKB-UniRule"/>
</dbReference>
<dbReference type="PRINTS" id="PR01806">
    <property type="entry name" value="VIRFACTRMVIN"/>
</dbReference>
<feature type="transmembrane region" description="Helical" evidence="8">
    <location>
        <begin position="165"/>
        <end position="188"/>
    </location>
</feature>
<keyword evidence="6 8" id="KW-1133">Transmembrane helix</keyword>
<dbReference type="GO" id="GO:0008360">
    <property type="term" value="P:regulation of cell shape"/>
    <property type="evidence" value="ECO:0007669"/>
    <property type="project" value="UniProtKB-UniRule"/>
</dbReference>
<feature type="transmembrane region" description="Helical" evidence="8">
    <location>
        <begin position="253"/>
        <end position="273"/>
    </location>
</feature>
<keyword evidence="8 9" id="KW-0961">Cell wall biogenesis/degradation</keyword>
<feature type="transmembrane region" description="Helical" evidence="8">
    <location>
        <begin position="194"/>
        <end position="213"/>
    </location>
</feature>
<feature type="transmembrane region" description="Helical" evidence="8">
    <location>
        <begin position="388"/>
        <end position="407"/>
    </location>
</feature>
<name>A0A1F6NXL8_9BACT</name>
<sequence length="537" mass="58056">MLKIFHSSYKTVTAAAIMLSGASLISRLVGIVRDRVLAHNFGAGPIMDAYYTAFKVPDLIYNLLIVGALTAGFIPTFTKLFQSDDKNPAWKLANNLLNILAIGLIVLCGIGALTVPYFAHFIAPGFTGENLARVINYTRIMFLSPLILGVSMITGGILQSLRRFTLYSFAPVFYNFGIIVGAVGLVPIIGDIGLAWGVILGAALHCALQIYGASHAGYRWKFWFDLKDANTRLMGKLMVPRTLGVAATQISQVAFTMIATLLPIGSVAVFNYANNLQGLPIGIIGIPFALAVFPLLSEAVAKNDDRQFIAYVSGTARKIILLIVPFTILFLLLRAQIVRVVLGSGSFDWTATISTADTLAFFALGMLAQSLIPLLARAFYALSDTKTPFIAGVIAELIGIIFALLLYKRLGTPGLALATTIAATLNLIFLTASFRHLAKGLEEKILLPMLFKTSVAGLIMAVVVQYLKTPLAKIFNQDYFWGIFGQGAVAGIVGVAVYALLCYILRIQEFVEIAGSLRKRFLKAENIPTSEGITLIE</sequence>
<comment type="subcellular location">
    <subcellularLocation>
        <location evidence="1 8">Cell membrane</location>
        <topology evidence="1 8">Multi-pass membrane protein</topology>
    </subcellularLocation>
</comment>
<dbReference type="UniPathway" id="UPA00219"/>
<dbReference type="AlphaFoldDB" id="A0A1F6NXL8"/>
<keyword evidence="2 8" id="KW-1003">Cell membrane</keyword>
<dbReference type="PANTHER" id="PTHR47019">
    <property type="entry name" value="LIPID II FLIPPASE MURJ"/>
    <property type="match status" value="1"/>
</dbReference>
<evidence type="ECO:0000313" key="10">
    <source>
        <dbReference type="EMBL" id="OGH88473.1"/>
    </source>
</evidence>
<dbReference type="GO" id="GO:0009252">
    <property type="term" value="P:peptidoglycan biosynthetic process"/>
    <property type="evidence" value="ECO:0007669"/>
    <property type="project" value="UniProtKB-UniRule"/>
</dbReference>
<feature type="transmembrane region" description="Helical" evidence="8">
    <location>
        <begin position="413"/>
        <end position="434"/>
    </location>
</feature>
<evidence type="ECO:0000313" key="11">
    <source>
        <dbReference type="Proteomes" id="UP000177907"/>
    </source>
</evidence>
<dbReference type="PANTHER" id="PTHR47019:SF1">
    <property type="entry name" value="LIPID II FLIPPASE MURJ"/>
    <property type="match status" value="1"/>
</dbReference>
<keyword evidence="3 8" id="KW-0812">Transmembrane</keyword>
<dbReference type="GO" id="GO:0015648">
    <property type="term" value="F:lipid-linked peptidoglycan transporter activity"/>
    <property type="evidence" value="ECO:0007669"/>
    <property type="project" value="UniProtKB-UniRule"/>
</dbReference>
<evidence type="ECO:0000256" key="3">
    <source>
        <dbReference type="ARBA" id="ARBA00022692"/>
    </source>
</evidence>
<accession>A0A1F6NXL8</accession>
<evidence type="ECO:0000256" key="4">
    <source>
        <dbReference type="ARBA" id="ARBA00022960"/>
    </source>
</evidence>
<dbReference type="PIRSF" id="PIRSF002869">
    <property type="entry name" value="MviN"/>
    <property type="match status" value="1"/>
</dbReference>
<dbReference type="InterPro" id="IPR051050">
    <property type="entry name" value="Lipid_II_flippase_MurJ/MviN"/>
</dbReference>
<dbReference type="STRING" id="1798704.A3J93_04385"/>
<evidence type="ECO:0000256" key="2">
    <source>
        <dbReference type="ARBA" id="ARBA00022475"/>
    </source>
</evidence>
<feature type="transmembrane region" description="Helical" evidence="8">
    <location>
        <begin position="59"/>
        <end position="78"/>
    </location>
</feature>
<feature type="transmembrane region" description="Helical" evidence="8">
    <location>
        <begin position="479"/>
        <end position="505"/>
    </location>
</feature>